<dbReference type="AlphaFoldDB" id="A0A6A4XMT7"/>
<sequence length="458" mass="50944">AHQHVSSSFVLYPMPSNIVLTPRCIAAPSKSGRNLSDEQRRAVYEMLLELVVGGKLPRGAFLATSRIVGCSWQTVSRLWSQVQRSLAAGAPVASVSAKVKGKCGRPKKRQPHEVKVAIKQVPHHDRQTQRTLAANSNIPRTAIQRHMAEVMTLKARTSRLKPLLTPANALERLKYAWSFLRPGSCGSHIFVDLYDQVHVDEKWFFITTVNKKFYVYDDEEIALRAVKSKNFITKVMFIAAVARPRWDAHRKTFFDGKLGDWPFVEYAVAQRISKNCPKGTIETKTKTVDGAVYKESILNNVIPAIKARFPIGGQPNGVFVQQDNASPHKCVTTEALIAHGVTGISMANQPANSPDFNVLDLGFFNAIQSLQQKKKMTSIDSLITAVEQSFFEMPPETLGKTFVTLQSVMEIALENNGGNDFKVPHLQKDATIHDWGAFNLTCRPSVYTTALARMNSLV</sequence>
<dbReference type="OrthoDB" id="155409at2759"/>
<dbReference type="PANTHER" id="PTHR47169">
    <property type="entry name" value="OS01G0541250 PROTEIN"/>
    <property type="match status" value="1"/>
</dbReference>
<evidence type="ECO:0000259" key="1">
    <source>
        <dbReference type="Pfam" id="PF24964"/>
    </source>
</evidence>
<dbReference type="PANTHER" id="PTHR47169:SF2">
    <property type="entry name" value="OS01G0541250 PROTEIN"/>
    <property type="match status" value="1"/>
</dbReference>
<gene>
    <name evidence="2" type="ORF">As57867_023716</name>
</gene>
<feature type="domain" description="DUF7769" evidence="1">
    <location>
        <begin position="35"/>
        <end position="89"/>
    </location>
</feature>
<dbReference type="InterPro" id="IPR056671">
    <property type="entry name" value="DUF7769"/>
</dbReference>
<reference evidence="2" key="1">
    <citation type="submission" date="2019-06" db="EMBL/GenBank/DDBJ databases">
        <title>Genomics analysis of Aphanomyces spp. identifies a new class of oomycete effector associated with host adaptation.</title>
        <authorList>
            <person name="Gaulin E."/>
        </authorList>
    </citation>
    <scope>NUCLEOTIDE SEQUENCE</scope>
    <source>
        <strain evidence="2">CBS 578.67</strain>
    </source>
</reference>
<accession>A0A6A4XMT7</accession>
<organism evidence="2">
    <name type="scientific">Aphanomyces stellatus</name>
    <dbReference type="NCBI Taxonomy" id="120398"/>
    <lineage>
        <taxon>Eukaryota</taxon>
        <taxon>Sar</taxon>
        <taxon>Stramenopiles</taxon>
        <taxon>Oomycota</taxon>
        <taxon>Saprolegniomycetes</taxon>
        <taxon>Saprolegniales</taxon>
        <taxon>Verrucalvaceae</taxon>
        <taxon>Aphanomyces</taxon>
    </lineage>
</organism>
<protein>
    <recommendedName>
        <fullName evidence="1">DUF7769 domain-containing protein</fullName>
    </recommendedName>
</protein>
<evidence type="ECO:0000313" key="2">
    <source>
        <dbReference type="EMBL" id="KAF0684222.1"/>
    </source>
</evidence>
<proteinExistence type="predicted"/>
<dbReference type="GO" id="GO:0003676">
    <property type="term" value="F:nucleic acid binding"/>
    <property type="evidence" value="ECO:0007669"/>
    <property type="project" value="InterPro"/>
</dbReference>
<dbReference type="Gene3D" id="3.30.420.10">
    <property type="entry name" value="Ribonuclease H-like superfamily/Ribonuclease H"/>
    <property type="match status" value="1"/>
</dbReference>
<comment type="caution">
    <text evidence="2">The sequence shown here is derived from an EMBL/GenBank/DDBJ whole genome shotgun (WGS) entry which is preliminary data.</text>
</comment>
<name>A0A6A4XMT7_9STRA</name>
<dbReference type="InterPro" id="IPR036397">
    <property type="entry name" value="RNaseH_sf"/>
</dbReference>
<dbReference type="Pfam" id="PF24964">
    <property type="entry name" value="DUF7769"/>
    <property type="match status" value="1"/>
</dbReference>
<dbReference type="EMBL" id="VJMH01007308">
    <property type="protein sequence ID" value="KAF0684222.1"/>
    <property type="molecule type" value="Genomic_DNA"/>
</dbReference>
<feature type="non-terminal residue" evidence="2">
    <location>
        <position position="1"/>
    </location>
</feature>